<dbReference type="EMBL" id="CAJNYV010000133">
    <property type="protein sequence ID" value="CAF3346405.1"/>
    <property type="molecule type" value="Genomic_DNA"/>
</dbReference>
<dbReference type="InterPro" id="IPR004176">
    <property type="entry name" value="Clp_R_N"/>
</dbReference>
<evidence type="ECO:0000256" key="1">
    <source>
        <dbReference type="ARBA" id="ARBA00008675"/>
    </source>
</evidence>
<evidence type="ECO:0000256" key="2">
    <source>
        <dbReference type="ARBA" id="ARBA00022737"/>
    </source>
</evidence>
<dbReference type="Proteomes" id="UP000663869">
    <property type="component" value="Unassembled WGS sequence"/>
</dbReference>
<dbReference type="Pfam" id="PF07724">
    <property type="entry name" value="AAA_2"/>
    <property type="match status" value="1"/>
</dbReference>
<dbReference type="Gene3D" id="3.40.50.300">
    <property type="entry name" value="P-loop containing nucleotide triphosphate hydrolases"/>
    <property type="match status" value="3"/>
</dbReference>
<dbReference type="SUPFAM" id="SSF81923">
    <property type="entry name" value="Double Clp-N motif"/>
    <property type="match status" value="1"/>
</dbReference>
<dbReference type="Pfam" id="PF17871">
    <property type="entry name" value="AAA_lid_9"/>
    <property type="match status" value="1"/>
</dbReference>
<dbReference type="PANTHER" id="PTHR11638">
    <property type="entry name" value="ATP-DEPENDENT CLP PROTEASE"/>
    <property type="match status" value="1"/>
</dbReference>
<dbReference type="InterPro" id="IPR001270">
    <property type="entry name" value="ClpA/B"/>
</dbReference>
<dbReference type="Pfam" id="PF00004">
    <property type="entry name" value="AAA"/>
    <property type="match status" value="1"/>
</dbReference>
<evidence type="ECO:0000256" key="9">
    <source>
        <dbReference type="SAM" id="MobiDB-lite"/>
    </source>
</evidence>
<evidence type="ECO:0000313" key="16">
    <source>
        <dbReference type="EMBL" id="CAF4377287.1"/>
    </source>
</evidence>
<feature type="domain" description="Clp R" evidence="10">
    <location>
        <begin position="5"/>
        <end position="147"/>
    </location>
</feature>
<keyword evidence="5 7" id="KW-0143">Chaperone</keyword>
<keyword evidence="2 6" id="KW-0677">Repeat</keyword>
<evidence type="ECO:0000256" key="6">
    <source>
        <dbReference type="PROSITE-ProRule" id="PRU01251"/>
    </source>
</evidence>
<dbReference type="InterPro" id="IPR003593">
    <property type="entry name" value="AAA+_ATPase"/>
</dbReference>
<keyword evidence="4 7" id="KW-0067">ATP-binding</keyword>
<evidence type="ECO:0000313" key="18">
    <source>
        <dbReference type="EMBL" id="CAF4491756.1"/>
    </source>
</evidence>
<dbReference type="InterPro" id="IPR036628">
    <property type="entry name" value="Clp_N_dom_sf"/>
</dbReference>
<dbReference type="InterPro" id="IPR019489">
    <property type="entry name" value="Clp_ATPase_C"/>
</dbReference>
<dbReference type="PANTHER" id="PTHR11638:SF18">
    <property type="entry name" value="HEAT SHOCK PROTEIN 104"/>
    <property type="match status" value="1"/>
</dbReference>
<dbReference type="Proteomes" id="UP000663873">
    <property type="component" value="Unassembled WGS sequence"/>
</dbReference>
<dbReference type="GO" id="GO:0005524">
    <property type="term" value="F:ATP binding"/>
    <property type="evidence" value="ECO:0007669"/>
    <property type="project" value="UniProtKB-KW"/>
</dbReference>
<evidence type="ECO:0000259" key="10">
    <source>
        <dbReference type="PROSITE" id="PS51903"/>
    </source>
</evidence>
<dbReference type="FunFam" id="3.40.50.300:FF:000120">
    <property type="entry name" value="ATP-dependent chaperone ClpB"/>
    <property type="match status" value="1"/>
</dbReference>
<keyword evidence="22" id="KW-1185">Reference proteome</keyword>
<dbReference type="PROSITE" id="PS00870">
    <property type="entry name" value="CLPAB_1"/>
    <property type="match status" value="1"/>
</dbReference>
<dbReference type="Pfam" id="PF10431">
    <property type="entry name" value="ClpB_D2-small"/>
    <property type="match status" value="1"/>
</dbReference>
<feature type="compositionally biased region" description="Acidic residues" evidence="9">
    <location>
        <begin position="897"/>
        <end position="914"/>
    </location>
</feature>
<keyword evidence="8" id="KW-0175">Coiled coil</keyword>
<dbReference type="Proteomes" id="UP000663851">
    <property type="component" value="Unassembled WGS sequence"/>
</dbReference>
<evidence type="ECO:0000256" key="8">
    <source>
        <dbReference type="SAM" id="Coils"/>
    </source>
</evidence>
<dbReference type="PROSITE" id="PS51903">
    <property type="entry name" value="CLP_R"/>
    <property type="match status" value="1"/>
</dbReference>
<dbReference type="EMBL" id="CAJNYU010000767">
    <property type="protein sequence ID" value="CAF3389100.1"/>
    <property type="molecule type" value="Genomic_DNA"/>
</dbReference>
<feature type="region of interest" description="Disordered" evidence="9">
    <location>
        <begin position="875"/>
        <end position="941"/>
    </location>
</feature>
<evidence type="ECO:0000313" key="11">
    <source>
        <dbReference type="EMBL" id="CAF3037650.1"/>
    </source>
</evidence>
<evidence type="ECO:0000313" key="17">
    <source>
        <dbReference type="EMBL" id="CAF4401975.1"/>
    </source>
</evidence>
<evidence type="ECO:0000313" key="12">
    <source>
        <dbReference type="EMBL" id="CAF3282661.1"/>
    </source>
</evidence>
<dbReference type="Proteomes" id="UP000663865">
    <property type="component" value="Unassembled WGS sequence"/>
</dbReference>
<dbReference type="InterPro" id="IPR018368">
    <property type="entry name" value="ClpA/B_CS1"/>
</dbReference>
<dbReference type="InterPro" id="IPR027417">
    <property type="entry name" value="P-loop_NTPase"/>
</dbReference>
<dbReference type="CDD" id="cd19499">
    <property type="entry name" value="RecA-like_ClpB_Hsp104-like"/>
    <property type="match status" value="1"/>
</dbReference>
<dbReference type="Pfam" id="PF02861">
    <property type="entry name" value="Clp_N"/>
    <property type="match status" value="1"/>
</dbReference>
<dbReference type="GO" id="GO:0016887">
    <property type="term" value="F:ATP hydrolysis activity"/>
    <property type="evidence" value="ECO:0007669"/>
    <property type="project" value="InterPro"/>
</dbReference>
<feature type="compositionally biased region" description="Basic residues" evidence="9">
    <location>
        <begin position="931"/>
        <end position="941"/>
    </location>
</feature>
<dbReference type="PRINTS" id="PR00300">
    <property type="entry name" value="CLPPROTEASEA"/>
</dbReference>
<name>A0A820Y6B3_9BILA</name>
<dbReference type="EMBL" id="CAJNYT010004021">
    <property type="protein sequence ID" value="CAF3627331.1"/>
    <property type="molecule type" value="Genomic_DNA"/>
</dbReference>
<organism evidence="19 21">
    <name type="scientific">Rotaria socialis</name>
    <dbReference type="NCBI Taxonomy" id="392032"/>
    <lineage>
        <taxon>Eukaryota</taxon>
        <taxon>Metazoa</taxon>
        <taxon>Spiralia</taxon>
        <taxon>Gnathifera</taxon>
        <taxon>Rotifera</taxon>
        <taxon>Eurotatoria</taxon>
        <taxon>Bdelloidea</taxon>
        <taxon>Philodinida</taxon>
        <taxon>Philodinidae</taxon>
        <taxon>Rotaria</taxon>
    </lineage>
</organism>
<comment type="caution">
    <text evidence="19">The sequence shown here is derived from an EMBL/GenBank/DDBJ whole genome shotgun (WGS) entry which is preliminary data.</text>
</comment>
<dbReference type="FunFam" id="3.40.50.300:FF:000010">
    <property type="entry name" value="Chaperone clpB 1, putative"/>
    <property type="match status" value="1"/>
</dbReference>
<dbReference type="InterPro" id="IPR003959">
    <property type="entry name" value="ATPase_AAA_core"/>
</dbReference>
<dbReference type="InterPro" id="IPR050130">
    <property type="entry name" value="ClpA_ClpB"/>
</dbReference>
<dbReference type="Proteomes" id="UP000663848">
    <property type="component" value="Unassembled WGS sequence"/>
</dbReference>
<comment type="similarity">
    <text evidence="1 7">Belongs to the ClpA/ClpB family.</text>
</comment>
<dbReference type="EMBL" id="CAJOBQ010001491">
    <property type="protein sequence ID" value="CAF4491756.1"/>
    <property type="molecule type" value="Genomic_DNA"/>
</dbReference>
<reference evidence="19" key="1">
    <citation type="submission" date="2021-02" db="EMBL/GenBank/DDBJ databases">
        <authorList>
            <person name="Nowell W R."/>
        </authorList>
    </citation>
    <scope>NUCLEOTIDE SEQUENCE</scope>
</reference>
<evidence type="ECO:0000313" key="22">
    <source>
        <dbReference type="Proteomes" id="UP000663873"/>
    </source>
</evidence>
<dbReference type="EMBL" id="CAJNYD010000637">
    <property type="protein sequence ID" value="CAF3282661.1"/>
    <property type="molecule type" value="Genomic_DNA"/>
</dbReference>
<dbReference type="EMBL" id="CAJNXB010000229">
    <property type="protein sequence ID" value="CAF3037650.1"/>
    <property type="molecule type" value="Genomic_DNA"/>
</dbReference>
<gene>
    <name evidence="14" type="ORF">FME351_LOCUS7979</name>
    <name evidence="15" type="ORF">GRG538_LOCUS23984</name>
    <name evidence="16" type="ORF">HFQ381_LOCUS18479</name>
    <name evidence="13" type="ORF">KIK155_LOCUS3192</name>
    <name evidence="12" type="ORF">LUA448_LOCUS6640</name>
    <name evidence="19" type="ORF">QYT958_LOCUS7733</name>
    <name evidence="11" type="ORF">TIS948_LOCUS3342</name>
    <name evidence="20" type="ORF">TOA249_LOCUS7803</name>
    <name evidence="18" type="ORF">TSG867_LOCUS20372</name>
    <name evidence="17" type="ORF">UJA718_LOCUS19184</name>
</gene>
<dbReference type="Gene3D" id="1.10.8.60">
    <property type="match status" value="1"/>
</dbReference>
<feature type="coiled-coil region" evidence="8">
    <location>
        <begin position="412"/>
        <end position="526"/>
    </location>
</feature>
<evidence type="ECO:0000313" key="14">
    <source>
        <dbReference type="EMBL" id="CAF3389100.1"/>
    </source>
</evidence>
<dbReference type="PROSITE" id="PS00871">
    <property type="entry name" value="CLPAB_2"/>
    <property type="match status" value="1"/>
</dbReference>
<dbReference type="SUPFAM" id="SSF52540">
    <property type="entry name" value="P-loop containing nucleoside triphosphate hydrolases"/>
    <property type="match status" value="2"/>
</dbReference>
<dbReference type="CDD" id="cd00009">
    <property type="entry name" value="AAA"/>
    <property type="match status" value="1"/>
</dbReference>
<dbReference type="EMBL" id="CAJOBP010003368">
    <property type="protein sequence ID" value="CAF4401975.1"/>
    <property type="molecule type" value="Genomic_DNA"/>
</dbReference>
<protein>
    <recommendedName>
        <fullName evidence="10">Clp R domain-containing protein</fullName>
    </recommendedName>
</protein>
<evidence type="ECO:0000256" key="5">
    <source>
        <dbReference type="ARBA" id="ARBA00023186"/>
    </source>
</evidence>
<accession>A0A820Y6B3</accession>
<dbReference type="OrthoDB" id="9156702at2759"/>
<keyword evidence="3 7" id="KW-0547">Nucleotide-binding</keyword>
<dbReference type="EMBL" id="CAJOBS010000358">
    <property type="protein sequence ID" value="CAF4559206.1"/>
    <property type="molecule type" value="Genomic_DNA"/>
</dbReference>
<dbReference type="Proteomes" id="UP000663838">
    <property type="component" value="Unassembled WGS sequence"/>
</dbReference>
<dbReference type="InterPro" id="IPR041546">
    <property type="entry name" value="ClpA/ClpB_AAA_lid"/>
</dbReference>
<dbReference type="GO" id="GO:0005737">
    <property type="term" value="C:cytoplasm"/>
    <property type="evidence" value="ECO:0007669"/>
    <property type="project" value="TreeGrafter"/>
</dbReference>
<evidence type="ECO:0000256" key="3">
    <source>
        <dbReference type="ARBA" id="ARBA00022741"/>
    </source>
</evidence>
<evidence type="ECO:0000313" key="15">
    <source>
        <dbReference type="EMBL" id="CAF3627331.1"/>
    </source>
</evidence>
<dbReference type="SMART" id="SM01086">
    <property type="entry name" value="ClpB_D2-small"/>
    <property type="match status" value="1"/>
</dbReference>
<dbReference type="EMBL" id="CAJOBO010001429">
    <property type="protein sequence ID" value="CAF4377287.1"/>
    <property type="molecule type" value="Genomic_DNA"/>
</dbReference>
<evidence type="ECO:0000313" key="21">
    <source>
        <dbReference type="Proteomes" id="UP000663848"/>
    </source>
</evidence>
<dbReference type="Proteomes" id="UP000663862">
    <property type="component" value="Unassembled WGS sequence"/>
</dbReference>
<dbReference type="Proteomes" id="UP000663872">
    <property type="component" value="Unassembled WGS sequence"/>
</dbReference>
<evidence type="ECO:0000313" key="20">
    <source>
        <dbReference type="EMBL" id="CAF4559206.1"/>
    </source>
</evidence>
<dbReference type="SMART" id="SM00382">
    <property type="entry name" value="AAA"/>
    <property type="match status" value="2"/>
</dbReference>
<dbReference type="GO" id="GO:0034605">
    <property type="term" value="P:cellular response to heat"/>
    <property type="evidence" value="ECO:0007669"/>
    <property type="project" value="TreeGrafter"/>
</dbReference>
<dbReference type="InterPro" id="IPR028299">
    <property type="entry name" value="ClpA/B_CS2"/>
</dbReference>
<dbReference type="Proteomes" id="UP000663833">
    <property type="component" value="Unassembled WGS sequence"/>
</dbReference>
<evidence type="ECO:0000256" key="4">
    <source>
        <dbReference type="ARBA" id="ARBA00022840"/>
    </source>
</evidence>
<dbReference type="AlphaFoldDB" id="A0A820Y6B3"/>
<sequence>MSYSPEEFTDQTNKAIGQALEYAQEQKHIELVPLHLAHVLIEDEHGLTRQLIKKAEFNVQEVQEAVDLKLKKLGQQNPPPAKIYPNSSFMNVLKQAKKLSKQQKDSHTAIDHILAALYEDSDTTSAFVSVGLSKKRMEEVIKQIRQNKNVTSATAEQTYQALEKYGHNLVADAEAGKLDPVIGRDQEIRRCIQVLSRRTKNNPVLIGEPGVGKTAIVEGLAQRIVHLDVPDTLPRRLIALDMGALVAGASHRGEFEERLKSVLKEIESSNGGIILFIDEIHLVLGAGKAEGAMDAANLLKPMLARGELRCIGATTLDEYRKYIEKDPAFERRFQQVLVKEPSVADGVSILRGLKDRYESHFGVRILDSALVIAAQLSNRYITNRFLPDKAIDLVDEACASIRVQLDSQPEIIDQLERRELQLDVEATALSQEKDDASKQRLKQVKEELAKIREELKPLKLRHKAEKERVDELRKLKQKLENLQVKMAQAEREKNLPLVADMKYGAIPDLEKKIVETEHRITEENNQQQDRLLTEVVGPNAIAEIVSRWTGIPVSKLSQTERERLLKLSDHLHEKVIGQDDAVDSVAEAVLRSRAGLSRQNQPIGSFLFLGPTGVGKTELAKTLALELFDSIKSMIRIDMSEYTESHSIARLIGAPPGYVGFEQGGQLTEAIRRQPYAVILFDEVEKAHPQIWNTLLQVLDDGRLTDGKGRTVDFTNTIIVLTSNIGAQYILEEVENPSSTGKQFDGKLSQIIKDSVMKEVRLHFRPEFLNRLDDIVFFQPLTINQLSSVIHLQLKSLEERLKEQDIRISLTEKAVQLALKKSYNPVYGARPLKRYLEKHITTELSKLIIEMKLQQHSHVTIDTDAHDQFQFQIQQLQRTNSRSPSKPAYMRRRTYEGLDEEPMMEVDKDEEYDNEFSGYDDKKDSPQTFSKRLKQSPRVKK</sequence>
<dbReference type="FunFam" id="3.40.50.300:FF:000025">
    <property type="entry name" value="ATP-dependent Clp protease subunit"/>
    <property type="match status" value="1"/>
</dbReference>
<evidence type="ECO:0000256" key="7">
    <source>
        <dbReference type="RuleBase" id="RU004432"/>
    </source>
</evidence>
<evidence type="ECO:0000313" key="13">
    <source>
        <dbReference type="EMBL" id="CAF3346405.1"/>
    </source>
</evidence>
<proteinExistence type="inferred from homology"/>
<evidence type="ECO:0000313" key="19">
    <source>
        <dbReference type="EMBL" id="CAF4542862.1"/>
    </source>
</evidence>
<dbReference type="Proteomes" id="UP000663825">
    <property type="component" value="Unassembled WGS sequence"/>
</dbReference>
<dbReference type="EMBL" id="CAJOBR010000751">
    <property type="protein sequence ID" value="CAF4542862.1"/>
    <property type="molecule type" value="Genomic_DNA"/>
</dbReference>
<dbReference type="Gene3D" id="1.10.1780.10">
    <property type="entry name" value="Clp, N-terminal domain"/>
    <property type="match status" value="1"/>
</dbReference>